<keyword evidence="8 12" id="KW-0798">TonB box</keyword>
<dbReference type="EMBL" id="WHSC02000013">
    <property type="protein sequence ID" value="MDO6124504.1"/>
    <property type="molecule type" value="Genomic_DNA"/>
</dbReference>
<dbReference type="Pfam" id="PF00593">
    <property type="entry name" value="TonB_dep_Rec_b-barrel"/>
    <property type="match status" value="1"/>
</dbReference>
<evidence type="ECO:0000256" key="13">
    <source>
        <dbReference type="SAM" id="SignalP"/>
    </source>
</evidence>
<evidence type="ECO:0000259" key="15">
    <source>
        <dbReference type="Pfam" id="PF07715"/>
    </source>
</evidence>
<dbReference type="PROSITE" id="PS52016">
    <property type="entry name" value="TONB_DEPENDENT_REC_3"/>
    <property type="match status" value="1"/>
</dbReference>
<keyword evidence="3 11" id="KW-1134">Transmembrane beta strand</keyword>
<keyword evidence="6" id="KW-0408">Iron</keyword>
<evidence type="ECO:0000256" key="1">
    <source>
        <dbReference type="ARBA" id="ARBA00004571"/>
    </source>
</evidence>
<evidence type="ECO:0000256" key="9">
    <source>
        <dbReference type="ARBA" id="ARBA00023136"/>
    </source>
</evidence>
<evidence type="ECO:0000256" key="2">
    <source>
        <dbReference type="ARBA" id="ARBA00022448"/>
    </source>
</evidence>
<feature type="domain" description="TonB-dependent receptor plug" evidence="15">
    <location>
        <begin position="55"/>
        <end position="161"/>
    </location>
</feature>
<comment type="subcellular location">
    <subcellularLocation>
        <location evidence="1 11">Cell outer membrane</location>
        <topology evidence="1 11">Multi-pass membrane protein</topology>
    </subcellularLocation>
</comment>
<keyword evidence="16" id="KW-0675">Receptor</keyword>
<reference evidence="16" key="1">
    <citation type="submission" date="2022-04" db="EMBL/GenBank/DDBJ databases">
        <title>Shinella lacus sp. nov., a novel member of the genus Shinella from water.</title>
        <authorList>
            <person name="Deng Y."/>
        </authorList>
    </citation>
    <scope>NUCLEOTIDE SEQUENCE</scope>
    <source>
        <strain evidence="16">JCM 31239</strain>
    </source>
</reference>
<dbReference type="InterPro" id="IPR036942">
    <property type="entry name" value="Beta-barrel_TonB_sf"/>
</dbReference>
<keyword evidence="4" id="KW-0410">Iron transport</keyword>
<evidence type="ECO:0000256" key="3">
    <source>
        <dbReference type="ARBA" id="ARBA00022452"/>
    </source>
</evidence>
<dbReference type="PANTHER" id="PTHR32552:SF81">
    <property type="entry name" value="TONB-DEPENDENT OUTER MEMBRANE RECEPTOR"/>
    <property type="match status" value="1"/>
</dbReference>
<evidence type="ECO:0000256" key="5">
    <source>
        <dbReference type="ARBA" id="ARBA00022692"/>
    </source>
</evidence>
<keyword evidence="2 11" id="KW-0813">Transport</keyword>
<comment type="caution">
    <text evidence="16">The sequence shown here is derived from an EMBL/GenBank/DDBJ whole genome shotgun (WGS) entry which is preliminary data.</text>
</comment>
<evidence type="ECO:0000259" key="14">
    <source>
        <dbReference type="Pfam" id="PF00593"/>
    </source>
</evidence>
<keyword evidence="7" id="KW-0406">Ion transport</keyword>
<dbReference type="Gene3D" id="2.40.170.20">
    <property type="entry name" value="TonB-dependent receptor, beta-barrel domain"/>
    <property type="match status" value="1"/>
</dbReference>
<dbReference type="Pfam" id="PF07715">
    <property type="entry name" value="Plug"/>
    <property type="match status" value="1"/>
</dbReference>
<dbReference type="RefSeq" id="WP_244763589.1">
    <property type="nucleotide sequence ID" value="NZ_JALJCJ010000008.1"/>
</dbReference>
<dbReference type="PANTHER" id="PTHR32552">
    <property type="entry name" value="FERRICHROME IRON RECEPTOR-RELATED"/>
    <property type="match status" value="1"/>
</dbReference>
<dbReference type="CDD" id="cd01347">
    <property type="entry name" value="ligand_gated_channel"/>
    <property type="match status" value="1"/>
</dbReference>
<comment type="similarity">
    <text evidence="11 12">Belongs to the TonB-dependent receptor family.</text>
</comment>
<name>A0ABT8XME1_9HYPH</name>
<keyword evidence="5 11" id="KW-0812">Transmembrane</keyword>
<proteinExistence type="inferred from homology"/>
<accession>A0ABT8XME1</accession>
<feature type="signal peptide" evidence="13">
    <location>
        <begin position="1"/>
        <end position="30"/>
    </location>
</feature>
<sequence length="721" mass="77220">MNTISRARLVSTTAFAALGFTIAASGQARAQQAEETTTLEAVVVTGTKRPQDDASLPVATTILGPENVKPSSLDPIGDVARQTPGTNFLDFGRFGESYMTMRGLSTLGSAMNSLDSVIGLSVDGVPTTLSAIGAPFLDVEQVEVLRGPQGTTFGRNAFAGAINVVSKPADGTQETILSTEIGTNGHAFIEGTTGGWLVDDVLAGRATLRLQKFDGDIPNPITGKDEGGAKLGAARGTLRFTPDDSFTIDLTGGFSKDTRHNSAFLLMESPDFPMSGADTTPINRQQIAHGSIKVTKEFEPFILTSTTSYQDIKLHNTGDFTDAFIFSSITGLPPSFFNDPNTQKVSYDDHERIFNQEVRLNSHEDAPVQWVVGANYFKSDFTTHRLQDVGSFSPTLNGTFDNEINSQTIAAFADAAVPLNDRFTLSGGLRLAHDKQTLDANYVSNGFPGTVPAFAQSNEFSDTYLTGRMALSYEWNDRAMSYASIARGYSSGGFEKTTAYAGFGLPSTPFLPATSWTYEIGTKAELNDAIRVSGAVFYNDVKDGQLTGFDPVTLLPFMTNQAFESYGVEANVIATIADGLDLTVGGALINSRLVDVIPQSLLAGALEGNEVPQVPGFSANVGLNYRTDADVLGLAGEFLASASYQYVGTRYSDIQNNAKMDAYHIVNAEIGWEKDNLKVYAFGRNLLDEHPLSYAFAFQPGTTAAYVGRGRVVGLGATIKW</sequence>
<feature type="domain" description="TonB-dependent receptor-like beta-barrel" evidence="14">
    <location>
        <begin position="301"/>
        <end position="686"/>
    </location>
</feature>
<dbReference type="InterPro" id="IPR000531">
    <property type="entry name" value="Beta-barrel_TonB"/>
</dbReference>
<dbReference type="InterPro" id="IPR012910">
    <property type="entry name" value="Plug_dom"/>
</dbReference>
<keyword evidence="9 11" id="KW-0472">Membrane</keyword>
<evidence type="ECO:0000256" key="8">
    <source>
        <dbReference type="ARBA" id="ARBA00023077"/>
    </source>
</evidence>
<evidence type="ECO:0000256" key="11">
    <source>
        <dbReference type="PROSITE-ProRule" id="PRU01360"/>
    </source>
</evidence>
<protein>
    <submittedName>
        <fullName evidence="16">TonB-dependent receptor</fullName>
    </submittedName>
</protein>
<keyword evidence="13" id="KW-0732">Signal</keyword>
<evidence type="ECO:0000313" key="16">
    <source>
        <dbReference type="EMBL" id="MDO6124504.1"/>
    </source>
</evidence>
<evidence type="ECO:0000313" key="17">
    <source>
        <dbReference type="Proteomes" id="UP001177080"/>
    </source>
</evidence>
<keyword evidence="17" id="KW-1185">Reference proteome</keyword>
<dbReference type="InterPro" id="IPR039426">
    <property type="entry name" value="TonB-dep_rcpt-like"/>
</dbReference>
<evidence type="ECO:0000256" key="12">
    <source>
        <dbReference type="RuleBase" id="RU003357"/>
    </source>
</evidence>
<organism evidence="16 17">
    <name type="scientific">Shinella curvata</name>
    <dbReference type="NCBI Taxonomy" id="1817964"/>
    <lineage>
        <taxon>Bacteria</taxon>
        <taxon>Pseudomonadati</taxon>
        <taxon>Pseudomonadota</taxon>
        <taxon>Alphaproteobacteria</taxon>
        <taxon>Hyphomicrobiales</taxon>
        <taxon>Rhizobiaceae</taxon>
        <taxon>Shinella</taxon>
    </lineage>
</organism>
<keyword evidence="10 11" id="KW-0998">Cell outer membrane</keyword>
<evidence type="ECO:0000256" key="7">
    <source>
        <dbReference type="ARBA" id="ARBA00023065"/>
    </source>
</evidence>
<evidence type="ECO:0000256" key="10">
    <source>
        <dbReference type="ARBA" id="ARBA00023237"/>
    </source>
</evidence>
<evidence type="ECO:0000256" key="6">
    <source>
        <dbReference type="ARBA" id="ARBA00023004"/>
    </source>
</evidence>
<evidence type="ECO:0000256" key="4">
    <source>
        <dbReference type="ARBA" id="ARBA00022496"/>
    </source>
</evidence>
<gene>
    <name evidence="16" type="ORF">GB928_025250</name>
</gene>
<feature type="chain" id="PRO_5047296299" evidence="13">
    <location>
        <begin position="31"/>
        <end position="721"/>
    </location>
</feature>
<dbReference type="SUPFAM" id="SSF56935">
    <property type="entry name" value="Porins"/>
    <property type="match status" value="1"/>
</dbReference>
<dbReference type="Proteomes" id="UP001177080">
    <property type="component" value="Unassembled WGS sequence"/>
</dbReference>